<sequence length="301" mass="35441">MNHILLTTDENFAQHCGVCIVSLLKNNPQTEFEITVAVMGLSQQAREKLEQCVLNFPNGTLKLVDFDEKKLEPFPQIGAYRKNIYLRLWVDEFVAEDVERVLYLDVDTLVVDTIDELFNRDFDDFVIGAVDIPFADCHHRCHLPLEYGYFNSGVLLFNIPRWRKEHCRDDILNFLIENKEIATNPDQDALNGVLYQNRMTLDSTYNVITPYFRRSEYQQLGHDELVRIRHEAKIVHFNGLARPWFYSCNHPYQRKYFEYLALTPWRDFTPQDKSLYTLLKKHLRILLGKESFVQLSDVKGI</sequence>
<dbReference type="PANTHER" id="PTHR13778">
    <property type="entry name" value="GLYCOSYLTRANSFERASE 8 DOMAIN-CONTAINING PROTEIN"/>
    <property type="match status" value="1"/>
</dbReference>
<keyword evidence="1" id="KW-0328">Glycosyltransferase</keyword>
<organism evidence="4 5">
    <name type="scientific">Vibrio tritonius</name>
    <dbReference type="NCBI Taxonomy" id="1435069"/>
    <lineage>
        <taxon>Bacteria</taxon>
        <taxon>Pseudomonadati</taxon>
        <taxon>Pseudomonadota</taxon>
        <taxon>Gammaproteobacteria</taxon>
        <taxon>Vibrionales</taxon>
        <taxon>Vibrionaceae</taxon>
        <taxon>Vibrio</taxon>
    </lineage>
</organism>
<dbReference type="PANTHER" id="PTHR13778:SF47">
    <property type="entry name" value="LIPOPOLYSACCHARIDE 1,3-GALACTOSYLTRANSFERASE"/>
    <property type="match status" value="1"/>
</dbReference>
<evidence type="ECO:0000313" key="5">
    <source>
        <dbReference type="Proteomes" id="UP001199044"/>
    </source>
</evidence>
<evidence type="ECO:0000256" key="3">
    <source>
        <dbReference type="ARBA" id="ARBA00022723"/>
    </source>
</evidence>
<comment type="caution">
    <text evidence="4">The sequence shown here is derived from an EMBL/GenBank/DDBJ whole genome shotgun (WGS) entry which is preliminary data.</text>
</comment>
<dbReference type="Gene3D" id="3.90.550.10">
    <property type="entry name" value="Spore Coat Polysaccharide Biosynthesis Protein SpsA, Chain A"/>
    <property type="match status" value="1"/>
</dbReference>
<dbReference type="InterPro" id="IPR002495">
    <property type="entry name" value="Glyco_trans_8"/>
</dbReference>
<accession>A0ABS7YSJ8</accession>
<keyword evidence="3" id="KW-0479">Metal-binding</keyword>
<dbReference type="Proteomes" id="UP001199044">
    <property type="component" value="Unassembled WGS sequence"/>
</dbReference>
<evidence type="ECO:0000256" key="1">
    <source>
        <dbReference type="ARBA" id="ARBA00022676"/>
    </source>
</evidence>
<dbReference type="SUPFAM" id="SSF53448">
    <property type="entry name" value="Nucleotide-diphospho-sugar transferases"/>
    <property type="match status" value="1"/>
</dbReference>
<dbReference type="InterPro" id="IPR029044">
    <property type="entry name" value="Nucleotide-diphossugar_trans"/>
</dbReference>
<protein>
    <submittedName>
        <fullName evidence="4">Glycosyltransferase family 8 protein</fullName>
    </submittedName>
</protein>
<keyword evidence="5" id="KW-1185">Reference proteome</keyword>
<evidence type="ECO:0000256" key="2">
    <source>
        <dbReference type="ARBA" id="ARBA00022679"/>
    </source>
</evidence>
<dbReference type="CDD" id="cd04194">
    <property type="entry name" value="GT8_A4GalT_like"/>
    <property type="match status" value="1"/>
</dbReference>
<dbReference type="EMBL" id="JAIWIU010000139">
    <property type="protein sequence ID" value="MCA2018012.1"/>
    <property type="molecule type" value="Genomic_DNA"/>
</dbReference>
<dbReference type="RefSeq" id="WP_225251572.1">
    <property type="nucleotide sequence ID" value="NZ_JAIWIU010000139.1"/>
</dbReference>
<evidence type="ECO:0000313" key="4">
    <source>
        <dbReference type="EMBL" id="MCA2018012.1"/>
    </source>
</evidence>
<dbReference type="Pfam" id="PF01501">
    <property type="entry name" value="Glyco_transf_8"/>
    <property type="match status" value="1"/>
</dbReference>
<dbReference type="InterPro" id="IPR050748">
    <property type="entry name" value="Glycosyltrans_8_dom-fam"/>
</dbReference>
<proteinExistence type="predicted"/>
<keyword evidence="2" id="KW-0808">Transferase</keyword>
<name>A0ABS7YSJ8_9VIBR</name>
<reference evidence="5" key="1">
    <citation type="submission" date="2023-07" db="EMBL/GenBank/DDBJ databases">
        <title>Molecular identification of indigenous halophilic bacteria isolated from red sea cost, biodegradation of synthetic dyes and assessment of degraded metabolite toxicity.</title>
        <authorList>
            <person name="Chaieb K."/>
            <person name="Altayb H.N."/>
        </authorList>
    </citation>
    <scope>NUCLEOTIDE SEQUENCE [LARGE SCALE GENOMIC DNA]</scope>
    <source>
        <strain evidence="5">K20</strain>
    </source>
</reference>
<gene>
    <name evidence="4" type="ORF">LDJ79_17965</name>
</gene>